<dbReference type="InterPro" id="IPR011663">
    <property type="entry name" value="UTRA"/>
</dbReference>
<protein>
    <submittedName>
        <fullName evidence="5">GntR family transcriptional regulator</fullName>
    </submittedName>
</protein>
<dbReference type="InterPro" id="IPR028978">
    <property type="entry name" value="Chorismate_lyase_/UTRA_dom_sf"/>
</dbReference>
<dbReference type="InterPro" id="IPR050679">
    <property type="entry name" value="Bact_HTH_transcr_reg"/>
</dbReference>
<dbReference type="GO" id="GO:0003700">
    <property type="term" value="F:DNA-binding transcription factor activity"/>
    <property type="evidence" value="ECO:0007669"/>
    <property type="project" value="InterPro"/>
</dbReference>
<dbReference type="SMART" id="SM00345">
    <property type="entry name" value="HTH_GNTR"/>
    <property type="match status" value="1"/>
</dbReference>
<dbReference type="GO" id="GO:0045892">
    <property type="term" value="P:negative regulation of DNA-templated transcription"/>
    <property type="evidence" value="ECO:0007669"/>
    <property type="project" value="TreeGrafter"/>
</dbReference>
<evidence type="ECO:0000256" key="3">
    <source>
        <dbReference type="ARBA" id="ARBA00023163"/>
    </source>
</evidence>
<evidence type="ECO:0000259" key="4">
    <source>
        <dbReference type="PROSITE" id="PS50949"/>
    </source>
</evidence>
<dbReference type="SUPFAM" id="SSF46785">
    <property type="entry name" value="Winged helix' DNA-binding domain"/>
    <property type="match status" value="1"/>
</dbReference>
<dbReference type="PROSITE" id="PS50949">
    <property type="entry name" value="HTH_GNTR"/>
    <property type="match status" value="1"/>
</dbReference>
<evidence type="ECO:0000313" key="5">
    <source>
        <dbReference type="EMBL" id="TCG04159.1"/>
    </source>
</evidence>
<dbReference type="EMBL" id="MWML01000283">
    <property type="protein sequence ID" value="TCG04159.1"/>
    <property type="molecule type" value="Genomic_DNA"/>
</dbReference>
<name>A0A4R0XBK8_9BURK</name>
<evidence type="ECO:0000256" key="2">
    <source>
        <dbReference type="ARBA" id="ARBA00023125"/>
    </source>
</evidence>
<dbReference type="Pfam" id="PF07702">
    <property type="entry name" value="UTRA"/>
    <property type="match status" value="1"/>
</dbReference>
<keyword evidence="3" id="KW-0804">Transcription</keyword>
<keyword evidence="1" id="KW-0805">Transcription regulation</keyword>
<evidence type="ECO:0000313" key="6">
    <source>
        <dbReference type="Proteomes" id="UP000294200"/>
    </source>
</evidence>
<keyword evidence="2" id="KW-0238">DNA-binding</keyword>
<dbReference type="CDD" id="cd07377">
    <property type="entry name" value="WHTH_GntR"/>
    <property type="match status" value="1"/>
</dbReference>
<accession>A0A4R0XBK8</accession>
<comment type="caution">
    <text evidence="5">The sequence shown here is derived from an EMBL/GenBank/DDBJ whole genome shotgun (WGS) entry which is preliminary data.</text>
</comment>
<dbReference type="Pfam" id="PF00392">
    <property type="entry name" value="GntR"/>
    <property type="match status" value="1"/>
</dbReference>
<proteinExistence type="predicted"/>
<dbReference type="PANTHER" id="PTHR44846">
    <property type="entry name" value="MANNOSYL-D-GLYCERATE TRANSPORT/METABOLISM SYSTEM REPRESSOR MNGR-RELATED"/>
    <property type="match status" value="1"/>
</dbReference>
<dbReference type="Gene3D" id="1.10.10.10">
    <property type="entry name" value="Winged helix-like DNA-binding domain superfamily/Winged helix DNA-binding domain"/>
    <property type="match status" value="1"/>
</dbReference>
<gene>
    <name evidence="5" type="ORF">BZM27_42920</name>
</gene>
<organism evidence="5 6">
    <name type="scientific">Paraburkholderia steynii</name>
    <dbReference type="NCBI Taxonomy" id="1245441"/>
    <lineage>
        <taxon>Bacteria</taxon>
        <taxon>Pseudomonadati</taxon>
        <taxon>Pseudomonadota</taxon>
        <taxon>Betaproteobacteria</taxon>
        <taxon>Burkholderiales</taxon>
        <taxon>Burkholderiaceae</taxon>
        <taxon>Paraburkholderia</taxon>
    </lineage>
</organism>
<dbReference type="PANTHER" id="PTHR44846:SF1">
    <property type="entry name" value="MANNOSYL-D-GLYCERATE TRANSPORT_METABOLISM SYSTEM REPRESSOR MNGR-RELATED"/>
    <property type="match status" value="1"/>
</dbReference>
<dbReference type="SUPFAM" id="SSF64288">
    <property type="entry name" value="Chorismate lyase-like"/>
    <property type="match status" value="1"/>
</dbReference>
<dbReference type="AlphaFoldDB" id="A0A4R0XBK8"/>
<keyword evidence="6" id="KW-1185">Reference proteome</keyword>
<dbReference type="InterPro" id="IPR000524">
    <property type="entry name" value="Tscrpt_reg_HTH_GntR"/>
</dbReference>
<dbReference type="InterPro" id="IPR036390">
    <property type="entry name" value="WH_DNA-bd_sf"/>
</dbReference>
<feature type="domain" description="HTH gntR-type" evidence="4">
    <location>
        <begin position="8"/>
        <end position="76"/>
    </location>
</feature>
<dbReference type="GO" id="GO:0003677">
    <property type="term" value="F:DNA binding"/>
    <property type="evidence" value="ECO:0007669"/>
    <property type="project" value="UniProtKB-KW"/>
</dbReference>
<sequence length="247" mass="27394">MSQSQSSLSLHETVREEIRSRIAAGTYAPESPIPSTAMLSEEFGVSTITVKRALRDLQAAGAIVSTPGKGTYVKRQRRLLRQLDVKQPFLDEASIRPVSVTREKILDPTMASIEPPTHAMLCVRKTIWSDDAPLVYDTTYVSTDMGDQIVEEFAGHFVVDVLEKHGIHVVKTHIVIDAAPAAGMVEEIFGIPNGYPTLRRLYKMVTSDPNVTVYGVLQAPFDRLACKIDFDWTSGKNSALPRGRRRK</sequence>
<dbReference type="Proteomes" id="UP000294200">
    <property type="component" value="Unassembled WGS sequence"/>
</dbReference>
<dbReference type="Gene3D" id="3.40.1410.10">
    <property type="entry name" value="Chorismate lyase-like"/>
    <property type="match status" value="1"/>
</dbReference>
<reference evidence="5 6" key="1">
    <citation type="submission" date="2017-02" db="EMBL/GenBank/DDBJ databases">
        <title>Paraburkholderia sophoroidis sp. nov. and Paraburkholderia steynii sp. nov. rhizobial symbionts of the fynbos legume Hypocalyptus sophoroides.</title>
        <authorList>
            <person name="Steenkamp E.T."/>
            <person name="Beukes C.W."/>
            <person name="Van Zyl E."/>
            <person name="Avontuur J."/>
            <person name="Chan W.Y."/>
            <person name="Hassen A."/>
            <person name="Palmer M."/>
            <person name="Mthombeni L."/>
            <person name="Phalane F."/>
            <person name="Sereme K."/>
            <person name="Venter S.N."/>
        </authorList>
    </citation>
    <scope>NUCLEOTIDE SEQUENCE [LARGE SCALE GENOMIC DNA]</scope>
    <source>
        <strain evidence="5 6">HC1.1ba</strain>
    </source>
</reference>
<evidence type="ECO:0000256" key="1">
    <source>
        <dbReference type="ARBA" id="ARBA00023015"/>
    </source>
</evidence>
<dbReference type="InterPro" id="IPR036388">
    <property type="entry name" value="WH-like_DNA-bd_sf"/>
</dbReference>